<evidence type="ECO:0000256" key="5">
    <source>
        <dbReference type="ARBA" id="ARBA00023136"/>
    </source>
</evidence>
<feature type="transmembrane region" description="Helical" evidence="6">
    <location>
        <begin position="69"/>
        <end position="97"/>
    </location>
</feature>
<comment type="subcellular location">
    <subcellularLocation>
        <location evidence="1">Cell membrane</location>
        <topology evidence="1">Multi-pass membrane protein</topology>
    </subcellularLocation>
</comment>
<dbReference type="AlphaFoldDB" id="A0A1X6P5U8"/>
<protein>
    <recommendedName>
        <fullName evidence="7">EamA domain-containing protein</fullName>
    </recommendedName>
</protein>
<dbReference type="InterPro" id="IPR000620">
    <property type="entry name" value="EamA_dom"/>
</dbReference>
<keyword evidence="9" id="KW-1185">Reference proteome</keyword>
<feature type="transmembrane region" description="Helical" evidence="6">
    <location>
        <begin position="215"/>
        <end position="234"/>
    </location>
</feature>
<feature type="transmembrane region" description="Helical" evidence="6">
    <location>
        <begin position="169"/>
        <end position="194"/>
    </location>
</feature>
<gene>
    <name evidence="8" type="ORF">BU14_0200s0017</name>
</gene>
<reference evidence="8 9" key="1">
    <citation type="submission" date="2017-03" db="EMBL/GenBank/DDBJ databases">
        <title>WGS assembly of Porphyra umbilicalis.</title>
        <authorList>
            <person name="Brawley S.H."/>
            <person name="Blouin N.A."/>
            <person name="Ficko-Blean E."/>
            <person name="Wheeler G.L."/>
            <person name="Lohr M."/>
            <person name="Goodson H.V."/>
            <person name="Jenkins J.W."/>
            <person name="Blaby-Haas C.E."/>
            <person name="Helliwell K.E."/>
            <person name="Chan C."/>
            <person name="Marriage T."/>
            <person name="Bhattacharya D."/>
            <person name="Klein A.S."/>
            <person name="Badis Y."/>
            <person name="Brodie J."/>
            <person name="Cao Y."/>
            <person name="Collen J."/>
            <person name="Dittami S.M."/>
            <person name="Gachon C.M."/>
            <person name="Green B.R."/>
            <person name="Karpowicz S."/>
            <person name="Kim J.W."/>
            <person name="Kudahl U."/>
            <person name="Lin S."/>
            <person name="Michel G."/>
            <person name="Mittag M."/>
            <person name="Olson B.J."/>
            <person name="Pangilinan J."/>
            <person name="Peng Y."/>
            <person name="Qiu H."/>
            <person name="Shu S."/>
            <person name="Singer J.T."/>
            <person name="Smith A.G."/>
            <person name="Sprecher B.N."/>
            <person name="Wagner V."/>
            <person name="Wang W."/>
            <person name="Wang Z.-Y."/>
            <person name="Yan J."/>
            <person name="Yarish C."/>
            <person name="Zoeuner-Riek S."/>
            <person name="Zhuang Y."/>
            <person name="Zou Y."/>
            <person name="Lindquist E.A."/>
            <person name="Grimwood J."/>
            <person name="Barry K."/>
            <person name="Rokhsar D.S."/>
            <person name="Schmutz J."/>
            <person name="Stiller J.W."/>
            <person name="Grossman A.R."/>
            <person name="Prochnik S.E."/>
        </authorList>
    </citation>
    <scope>NUCLEOTIDE SEQUENCE [LARGE SCALE GENOMIC DNA]</scope>
    <source>
        <strain evidence="8">4086291</strain>
    </source>
</reference>
<evidence type="ECO:0000256" key="2">
    <source>
        <dbReference type="ARBA" id="ARBA00022475"/>
    </source>
</evidence>
<feature type="transmembrane region" description="Helical" evidence="6">
    <location>
        <begin position="240"/>
        <end position="257"/>
    </location>
</feature>
<keyword evidence="4 6" id="KW-1133">Transmembrane helix</keyword>
<accession>A0A1X6P5U8</accession>
<keyword evidence="3 6" id="KW-0812">Transmembrane</keyword>
<dbReference type="SUPFAM" id="SSF103481">
    <property type="entry name" value="Multidrug resistance efflux transporter EmrE"/>
    <property type="match status" value="1"/>
</dbReference>
<dbReference type="InterPro" id="IPR051258">
    <property type="entry name" value="Diverse_Substrate_Transporter"/>
</dbReference>
<dbReference type="PANTHER" id="PTHR42920:SF5">
    <property type="entry name" value="EAMA DOMAIN-CONTAINING PROTEIN"/>
    <property type="match status" value="1"/>
</dbReference>
<feature type="domain" description="EamA" evidence="7">
    <location>
        <begin position="180"/>
        <end position="256"/>
    </location>
</feature>
<dbReference type="EMBL" id="KV918874">
    <property type="protein sequence ID" value="OSX76262.1"/>
    <property type="molecule type" value="Genomic_DNA"/>
</dbReference>
<dbReference type="Pfam" id="PF00892">
    <property type="entry name" value="EamA"/>
    <property type="match status" value="1"/>
</dbReference>
<sequence length="282" mass="28059">MGLRTTSASRAAFFVQLESIFVPLAAATLGLAPASPVILGSSALSVAGVAVLASDSIGKSHAASAGGAAAAAASGLSFSVGDGLEVLCAVVLSVYVLRTNHHVKRVARTTPLVAVKVVTQAVLASCWALARHGVPWLAARLQAPAGAASGGGTAATAAAAAAASGGAWWALPAGLTTSAVAINVGLVLWAGLFVSATTSWMQAAGQRVVSASDAAILFATKPLWATACAAVVLGESFGRRGVVGGIMVLTGVLFASWNPSLRRRRRRGGVDERQASVDAPLA</sequence>
<dbReference type="Proteomes" id="UP000218209">
    <property type="component" value="Unassembled WGS sequence"/>
</dbReference>
<keyword evidence="2" id="KW-1003">Cell membrane</keyword>
<dbReference type="InterPro" id="IPR037185">
    <property type="entry name" value="EmrE-like"/>
</dbReference>
<dbReference type="GO" id="GO:0005886">
    <property type="term" value="C:plasma membrane"/>
    <property type="evidence" value="ECO:0007669"/>
    <property type="project" value="UniProtKB-SubCell"/>
</dbReference>
<proteinExistence type="predicted"/>
<evidence type="ECO:0000313" key="8">
    <source>
        <dbReference type="EMBL" id="OSX76262.1"/>
    </source>
</evidence>
<evidence type="ECO:0000259" key="7">
    <source>
        <dbReference type="Pfam" id="PF00892"/>
    </source>
</evidence>
<evidence type="ECO:0000256" key="3">
    <source>
        <dbReference type="ARBA" id="ARBA00022692"/>
    </source>
</evidence>
<evidence type="ECO:0000313" key="9">
    <source>
        <dbReference type="Proteomes" id="UP000218209"/>
    </source>
</evidence>
<dbReference type="OrthoDB" id="4312at2759"/>
<evidence type="ECO:0000256" key="6">
    <source>
        <dbReference type="SAM" id="Phobius"/>
    </source>
</evidence>
<keyword evidence="5 6" id="KW-0472">Membrane</keyword>
<name>A0A1X6P5U8_PORUM</name>
<evidence type="ECO:0000256" key="4">
    <source>
        <dbReference type="ARBA" id="ARBA00022989"/>
    </source>
</evidence>
<organism evidence="8 9">
    <name type="scientific">Porphyra umbilicalis</name>
    <name type="common">Purple laver</name>
    <name type="synonym">Red alga</name>
    <dbReference type="NCBI Taxonomy" id="2786"/>
    <lineage>
        <taxon>Eukaryota</taxon>
        <taxon>Rhodophyta</taxon>
        <taxon>Bangiophyceae</taxon>
        <taxon>Bangiales</taxon>
        <taxon>Bangiaceae</taxon>
        <taxon>Porphyra</taxon>
    </lineage>
</organism>
<feature type="transmembrane region" description="Helical" evidence="6">
    <location>
        <begin position="12"/>
        <end position="32"/>
    </location>
</feature>
<feature type="transmembrane region" description="Helical" evidence="6">
    <location>
        <begin position="141"/>
        <end position="163"/>
    </location>
</feature>
<dbReference type="PANTHER" id="PTHR42920">
    <property type="entry name" value="OS03G0707200 PROTEIN-RELATED"/>
    <property type="match status" value="1"/>
</dbReference>
<evidence type="ECO:0000256" key="1">
    <source>
        <dbReference type="ARBA" id="ARBA00004651"/>
    </source>
</evidence>